<accession>A0A074YGB7</accession>
<dbReference type="FunCoup" id="A0A074YGB7">
    <property type="interactions" value="1036"/>
</dbReference>
<dbReference type="Proteomes" id="UP000030641">
    <property type="component" value="Unassembled WGS sequence"/>
</dbReference>
<dbReference type="GO" id="GO:0015031">
    <property type="term" value="P:protein transport"/>
    <property type="evidence" value="ECO:0007669"/>
    <property type="project" value="UniProtKB-KW"/>
</dbReference>
<keyword evidence="2" id="KW-0963">Cytoplasm</keyword>
<evidence type="ECO:0000256" key="2">
    <source>
        <dbReference type="ARBA" id="ARBA00022490"/>
    </source>
</evidence>
<dbReference type="SMART" id="SM00222">
    <property type="entry name" value="Sec7"/>
    <property type="match status" value="1"/>
</dbReference>
<dbReference type="PANTHER" id="PTHR10663:SF375">
    <property type="entry name" value="LD29171P"/>
    <property type="match status" value="1"/>
</dbReference>
<evidence type="ECO:0000256" key="6">
    <source>
        <dbReference type="SAM" id="MobiDB-lite"/>
    </source>
</evidence>
<feature type="region of interest" description="Disordered" evidence="6">
    <location>
        <begin position="332"/>
        <end position="376"/>
    </location>
</feature>
<evidence type="ECO:0000256" key="3">
    <source>
        <dbReference type="ARBA" id="ARBA00022927"/>
    </source>
</evidence>
<keyword evidence="3" id="KW-0653">Protein transport</keyword>
<feature type="compositionally biased region" description="Basic and acidic residues" evidence="6">
    <location>
        <begin position="11"/>
        <end position="22"/>
    </location>
</feature>
<reference evidence="8 9" key="1">
    <citation type="journal article" date="2014" name="BMC Genomics">
        <title>Genome sequencing of four Aureobasidium pullulans varieties: biotechnological potential, stress tolerance, and description of new species.</title>
        <authorList>
            <person name="Gostin Ar C."/>
            <person name="Ohm R.A."/>
            <person name="Kogej T."/>
            <person name="Sonjak S."/>
            <person name="Turk M."/>
            <person name="Zajc J."/>
            <person name="Zalar P."/>
            <person name="Grube M."/>
            <person name="Sun H."/>
            <person name="Han J."/>
            <person name="Sharma A."/>
            <person name="Chiniquy J."/>
            <person name="Ngan C.Y."/>
            <person name="Lipzen A."/>
            <person name="Barry K."/>
            <person name="Grigoriev I.V."/>
            <person name="Gunde-Cimerman N."/>
        </authorList>
    </citation>
    <scope>NUCLEOTIDE SEQUENCE [LARGE SCALE GENOMIC DNA]</scope>
    <source>
        <strain evidence="8 9">EXF-2481</strain>
    </source>
</reference>
<evidence type="ECO:0000256" key="1">
    <source>
        <dbReference type="ARBA" id="ARBA00022448"/>
    </source>
</evidence>
<dbReference type="Pfam" id="PF09324">
    <property type="entry name" value="Sec7-like_HDS"/>
    <property type="match status" value="1"/>
</dbReference>
<feature type="compositionally biased region" description="Low complexity" evidence="6">
    <location>
        <begin position="131"/>
        <end position="143"/>
    </location>
</feature>
<keyword evidence="9" id="KW-1185">Reference proteome</keyword>
<dbReference type="InterPro" id="IPR035999">
    <property type="entry name" value="Sec7_dom_sf"/>
</dbReference>
<feature type="domain" description="SEC7" evidence="7">
    <location>
        <begin position="771"/>
        <end position="959"/>
    </location>
</feature>
<dbReference type="InParanoid" id="A0A074YGB7"/>
<dbReference type="InterPro" id="IPR032629">
    <property type="entry name" value="DCB_dom"/>
</dbReference>
<feature type="region of interest" description="Disordered" evidence="6">
    <location>
        <begin position="412"/>
        <end position="439"/>
    </location>
</feature>
<dbReference type="Pfam" id="PF20252">
    <property type="entry name" value="BIG2_C"/>
    <property type="match status" value="1"/>
</dbReference>
<dbReference type="EMBL" id="KL584760">
    <property type="protein sequence ID" value="KEQ95099.1"/>
    <property type="molecule type" value="Genomic_DNA"/>
</dbReference>
<evidence type="ECO:0000259" key="7">
    <source>
        <dbReference type="PROSITE" id="PS50190"/>
    </source>
</evidence>
<dbReference type="Pfam" id="PF01369">
    <property type="entry name" value="Sec7"/>
    <property type="match status" value="1"/>
</dbReference>
<dbReference type="InterPro" id="IPR000904">
    <property type="entry name" value="Sec7_dom"/>
</dbReference>
<dbReference type="GO" id="GO:0005085">
    <property type="term" value="F:guanyl-nucleotide exchange factor activity"/>
    <property type="evidence" value="ECO:0007669"/>
    <property type="project" value="InterPro"/>
</dbReference>
<dbReference type="Pfam" id="PF12783">
    <property type="entry name" value="Sec7-like_HUS"/>
    <property type="match status" value="1"/>
</dbReference>
<feature type="compositionally biased region" description="Polar residues" evidence="6">
    <location>
        <begin position="1718"/>
        <end position="1737"/>
    </location>
</feature>
<evidence type="ECO:0000313" key="9">
    <source>
        <dbReference type="Proteomes" id="UP000030641"/>
    </source>
</evidence>
<dbReference type="SUPFAM" id="SSF48425">
    <property type="entry name" value="Sec7 domain"/>
    <property type="match status" value="1"/>
</dbReference>
<dbReference type="OMA" id="EVMCAYI"/>
<name>A0A074YGB7_AURSE</name>
<dbReference type="HOGENOM" id="CLU_000691_1_1_1"/>
<dbReference type="Gene3D" id="1.10.220.20">
    <property type="match status" value="1"/>
</dbReference>
<gene>
    <name evidence="8" type="ORF">AUEXF2481DRAFT_5341</name>
</gene>
<keyword evidence="4" id="KW-0472">Membrane</keyword>
<feature type="compositionally biased region" description="Polar residues" evidence="6">
    <location>
        <begin position="1173"/>
        <end position="1182"/>
    </location>
</feature>
<feature type="region of interest" description="Disordered" evidence="6">
    <location>
        <begin position="1"/>
        <end position="143"/>
    </location>
</feature>
<dbReference type="GO" id="GO:0030663">
    <property type="term" value="C:COPI-coated vesicle membrane"/>
    <property type="evidence" value="ECO:0007669"/>
    <property type="project" value="UniProtKB-SubCell"/>
</dbReference>
<dbReference type="Gene3D" id="1.10.1000.11">
    <property type="entry name" value="Arf Nucleotide-binding Site Opener,domain 2"/>
    <property type="match status" value="1"/>
</dbReference>
<dbReference type="GO" id="GO:0032012">
    <property type="term" value="P:regulation of ARF protein signal transduction"/>
    <property type="evidence" value="ECO:0007669"/>
    <property type="project" value="InterPro"/>
</dbReference>
<dbReference type="CDD" id="cd00171">
    <property type="entry name" value="Sec7"/>
    <property type="match status" value="1"/>
</dbReference>
<dbReference type="PANTHER" id="PTHR10663">
    <property type="entry name" value="GUANYL-NUCLEOTIDE EXCHANGE FACTOR"/>
    <property type="match status" value="1"/>
</dbReference>
<comment type="subcellular location">
    <subcellularLocation>
        <location evidence="5">Cytoplasmic vesicle</location>
        <location evidence="5">COPI-coated vesicle membrane</location>
    </subcellularLocation>
</comment>
<dbReference type="InterPro" id="IPR046455">
    <property type="entry name" value="Sec7/BIG1-like_C"/>
</dbReference>
<feature type="compositionally biased region" description="Polar residues" evidence="6">
    <location>
        <begin position="23"/>
        <end position="36"/>
    </location>
</feature>
<dbReference type="STRING" id="1043005.A0A074YGB7"/>
<dbReference type="Pfam" id="PF16213">
    <property type="entry name" value="DCB"/>
    <property type="match status" value="1"/>
</dbReference>
<dbReference type="InterPro" id="IPR032691">
    <property type="entry name" value="Mon2/Sec7/BIG1-like_HUS"/>
</dbReference>
<feature type="region of interest" description="Disordered" evidence="6">
    <location>
        <begin position="1974"/>
        <end position="1996"/>
    </location>
</feature>
<dbReference type="SUPFAM" id="SSF48371">
    <property type="entry name" value="ARM repeat"/>
    <property type="match status" value="2"/>
</dbReference>
<keyword evidence="1" id="KW-0813">Transport</keyword>
<sequence length="1996" mass="223294">MADTEAPAPHTMERGVALDRQQDSLPQSDVESSQELQDIPLDTAPDSPVDDLSVLTYEPSDPTPHQEDGSIETSHPEVQAITQPSAPVEQYEQPPVPTIATPLPETTPQPNEPPQYPVDPRLIQPNRQRTDSQSTTATSRSTTRSSMVFVVSALETIAASKDARKRKPLADAAQRALSTIKSQGDPTRTDPEILFAPLQLATEANTVAIVTTALDCIGKLISYSYFSVPADTNNENQQPVPLIERAIDTICDCFQGEATPAEVQMQIIKSLLAAILNDKIVVHGAGLLKSVRQTYNIFLLSKNSSNQQIAQGTLTQMVGTVFERVQTRIAGRATRAESSKPSLANGFEENVESLSDGVDTDLPRPSTDLQEDEEEDVDTTRMTLQTFETKKSFDDARIGDNAPTMVTRLKKSRMPARTTSGNDGVPAITVQPDGSDVTEEDEEDEIFIKDAFLVFRAMCKLSTKTLRVEETVDLRSQGMRSKLLSLHIIQTIIFNHHAVFTSPFATIRSSSNNDPTSFTQAIKQYICLSLSRNGASSVNKVFEISCEIFWLMIRYLRVTLKKEIEVFLKEIYLSILDKRTAPAFQKQCIITVLTRLASDPRALVEIYLNYDCDRAALDNFYQRIIEHLSRIASSPVQVTAQQELMYIEQQSKHGNAMSEWLAQSTLPPSLSTSTIASAPEANQDIPPEYIMKQHSLECLVETLRSMVNWSQQGLNDVVASFSNPESRNSIEDFRDSIDARENGVSQSPIVPSTEAATTVPGTPLAEDDPAELERVKQHKTALNNAIKQFNFKPKKGIKVLIAGGFINSDSPQDIAQFLITNDRLDKKALGEYLGEGEPENIAIMHAFVDSMNFTKTRFVDALRNFLQSFRLPGEAQKIDRLMLKFAERYTGGNPNAFANADTAYVLAYSVVMLNTDQHSAQVKVRMTPEDFIKNNRGINDGQSLPDDYLKVIFEEIAKNEIVLDTERENAANLGMLPQNSGSLAANIGQAVANFGRDLQREAYAQASDQMATKTEQLFKNLMKAQRRGAARSPIVRYIPASSFKHVGPMFEVTWMSFLTALSGGTQETNNIERIKLCMEGQKLAIRICCLFDLTDPRQAFIASLTRFTNLYNIGEMKAKNIEALKAVLDVAQNEGNLLKDSWRDILTCISQLDRFQLISTGVSEGDVPDMLRSHSSANNPNRKSLGVPPRHRNRNSVSGIVYQPDIAEESRSADMVRSVDRIFTNTANLSGEAIVHFVTALTQVSWQEIQSSGNSESPRTYSLQKLVEISGYNMTRVRFEWTSIWQVLGEHFIQVGCHNNTNVVYFALNSLRQLSMRFMEIEELPGFKFQKDFLKPFEHILSNATQVPVKDMVLRCLIQMIQARGDNIRSGWKTMFGVFTVAAREPYESIVNLAYDNVTQVYNDRFAVVITQGAFADLIVCLTEFSKNHKFQKKSLQAIEMLKSSVAKMLRTPECPLSVKASTTKDAPTAEGMPKQPTRQTQEEQFWFPVLFAFHDVLMTGDDLEVRSRALNYLFETLTRYGGDFPREFWDTLWRQLLYPIFMVLKSKSEMSKALNHEELSVWLSTTMIQALRNMISLFTHFFDSLEYMLDRFLDLLALCICQENDTLARIGSNCLQQLILQNVHKFTPEHWEKIVGAFVDLFARTEATALFSAATSSSYRKDSTASNGSKAVPASLDGLPMTDIPSADPAALPSESPQALDNEEPASNGGTPRRLRGNTTATMQSDRSLSPSRQAQIGDSNELEDFNNTSQTPNAPVVVTAARRRFFNQIITKCVLQLLMIDTVSELFSNDSVYTAIPSHLLLRLMSLLKKSYHFAKRFNEDRDLRAKLFREGFMRQPPNLLKQESGSASVYVSILLRMFSDEGEERKASRAETEQALIPLCVDIVNSYIELDEDTQQRNIMTWRPVVVDVLEGYTCFHTEDFERHATTFTPLAVGLMNREMGPELQRAVQGLWSRVTEIKFGVKTLAHSSKAMGLASPTRPVTFNGRRSSRGSR</sequence>
<dbReference type="FunFam" id="1.10.1000.11:FF:000003">
    <property type="entry name" value="Brefeldin A-inhibited guanine nucleotide-exchange protein 1"/>
    <property type="match status" value="1"/>
</dbReference>
<dbReference type="OrthoDB" id="18431at2759"/>
<proteinExistence type="predicted"/>
<feature type="region of interest" description="Disordered" evidence="6">
    <location>
        <begin position="1461"/>
        <end position="1481"/>
    </location>
</feature>
<feature type="compositionally biased region" description="Pro residues" evidence="6">
    <location>
        <begin position="105"/>
        <end position="117"/>
    </location>
</feature>
<evidence type="ECO:0000256" key="5">
    <source>
        <dbReference type="ARBA" id="ARBA00060451"/>
    </source>
</evidence>
<protein>
    <recommendedName>
        <fullName evidence="7">SEC7 domain-containing protein</fullName>
    </recommendedName>
</protein>
<dbReference type="RefSeq" id="XP_013343409.1">
    <property type="nucleotide sequence ID" value="XM_013487955.1"/>
</dbReference>
<feature type="region of interest" description="Disordered" evidence="6">
    <location>
        <begin position="1170"/>
        <end position="1191"/>
    </location>
</feature>
<dbReference type="GeneID" id="25368867"/>
<dbReference type="PROSITE" id="PS50190">
    <property type="entry name" value="SEC7"/>
    <property type="match status" value="1"/>
</dbReference>
<dbReference type="InterPro" id="IPR016024">
    <property type="entry name" value="ARM-type_fold"/>
</dbReference>
<dbReference type="FunFam" id="1.10.220.20:FF:000002">
    <property type="entry name" value="Brefeldin A-inhibited guanine nucleotide-exchange protein 1"/>
    <property type="match status" value="1"/>
</dbReference>
<organism evidence="8 9">
    <name type="scientific">Aureobasidium subglaciale (strain EXF-2481)</name>
    <name type="common">Aureobasidium pullulans var. subglaciale</name>
    <dbReference type="NCBI Taxonomy" id="1043005"/>
    <lineage>
        <taxon>Eukaryota</taxon>
        <taxon>Fungi</taxon>
        <taxon>Dikarya</taxon>
        <taxon>Ascomycota</taxon>
        <taxon>Pezizomycotina</taxon>
        <taxon>Dothideomycetes</taxon>
        <taxon>Dothideomycetidae</taxon>
        <taxon>Dothideales</taxon>
        <taxon>Saccotheciaceae</taxon>
        <taxon>Aureobasidium</taxon>
    </lineage>
</organism>
<evidence type="ECO:0000256" key="4">
    <source>
        <dbReference type="ARBA" id="ARBA00023136"/>
    </source>
</evidence>
<dbReference type="InterPro" id="IPR023394">
    <property type="entry name" value="Sec7_C_sf"/>
</dbReference>
<evidence type="ECO:0000313" key="8">
    <source>
        <dbReference type="EMBL" id="KEQ95099.1"/>
    </source>
</evidence>
<dbReference type="InterPro" id="IPR015403">
    <property type="entry name" value="Mon2/Sec7/BIG1-like_HDS"/>
</dbReference>
<feature type="region of interest" description="Disordered" evidence="6">
    <location>
        <begin position="1660"/>
        <end position="1737"/>
    </location>
</feature>